<feature type="region of interest" description="Disordered" evidence="1">
    <location>
        <begin position="956"/>
        <end position="1000"/>
    </location>
</feature>
<dbReference type="Proteomes" id="UP000759273">
    <property type="component" value="Unassembled WGS sequence"/>
</dbReference>
<dbReference type="InterPro" id="IPR011050">
    <property type="entry name" value="Pectin_lyase_fold/virulence"/>
</dbReference>
<feature type="signal peptide" evidence="3">
    <location>
        <begin position="1"/>
        <end position="25"/>
    </location>
</feature>
<evidence type="ECO:0000256" key="3">
    <source>
        <dbReference type="SAM" id="SignalP"/>
    </source>
</evidence>
<feature type="compositionally biased region" description="Low complexity" evidence="1">
    <location>
        <begin position="966"/>
        <end position="979"/>
    </location>
</feature>
<gene>
    <name evidence="4" type="ORF">KHY36_07190</name>
</gene>
<reference evidence="4" key="1">
    <citation type="submission" date="2021-02" db="EMBL/GenBank/DDBJ databases">
        <title>Infant gut strain persistence is associated with maternal origin, phylogeny, and functional potential including surface adhesion and iron acquisition.</title>
        <authorList>
            <person name="Lou Y.C."/>
        </authorList>
    </citation>
    <scope>NUCLEOTIDE SEQUENCE</scope>
    <source>
        <strain evidence="4">L3_101_000M1_dasL3_101_000M1_concoct_87</strain>
    </source>
</reference>
<name>A0A943DFX7_9FIRM</name>
<organism evidence="4 5">
    <name type="scientific">Subdoligranulum variabile</name>
    <dbReference type="NCBI Taxonomy" id="214851"/>
    <lineage>
        <taxon>Bacteria</taxon>
        <taxon>Bacillati</taxon>
        <taxon>Bacillota</taxon>
        <taxon>Clostridia</taxon>
        <taxon>Eubacteriales</taxon>
        <taxon>Oscillospiraceae</taxon>
        <taxon>Subdoligranulum</taxon>
    </lineage>
</organism>
<dbReference type="InterPro" id="IPR006626">
    <property type="entry name" value="PbH1"/>
</dbReference>
<dbReference type="Gene3D" id="2.160.20.110">
    <property type="match status" value="1"/>
</dbReference>
<feature type="chain" id="PRO_5038095668" description="Gram-positive cocci surface proteins LPxTG domain-containing protein" evidence="3">
    <location>
        <begin position="26"/>
        <end position="1038"/>
    </location>
</feature>
<comment type="caution">
    <text evidence="4">The sequence shown here is derived from an EMBL/GenBank/DDBJ whole genome shotgun (WGS) entry which is preliminary data.</text>
</comment>
<keyword evidence="3" id="KW-0732">Signal</keyword>
<accession>A0A943DFX7</accession>
<evidence type="ECO:0000313" key="4">
    <source>
        <dbReference type="EMBL" id="MBS5332294.1"/>
    </source>
</evidence>
<dbReference type="EMBL" id="JAGZGG010000014">
    <property type="protein sequence ID" value="MBS5332294.1"/>
    <property type="molecule type" value="Genomic_DNA"/>
</dbReference>
<protein>
    <recommendedName>
        <fullName evidence="6">Gram-positive cocci surface proteins LPxTG domain-containing protein</fullName>
    </recommendedName>
</protein>
<evidence type="ECO:0000256" key="2">
    <source>
        <dbReference type="SAM" id="Phobius"/>
    </source>
</evidence>
<dbReference type="AlphaFoldDB" id="A0A943DFX7"/>
<keyword evidence="2" id="KW-1133">Transmembrane helix</keyword>
<feature type="region of interest" description="Disordered" evidence="1">
    <location>
        <begin position="74"/>
        <end position="95"/>
    </location>
</feature>
<feature type="transmembrane region" description="Helical" evidence="2">
    <location>
        <begin position="1013"/>
        <end position="1031"/>
    </location>
</feature>
<sequence length="1038" mass="106970">MKKQLVSILFALCMVLCLVPLAAFAEESTETPPVCSCETACTAENMNADCPVCGAEGALPENCAQCAQPADDAAAQPEEKVSDPQPEGKVSDPQPETALTELIGGSETAKEVSTEDELTKAITDVNFDTVKLTTDISISSSLTVKRTVTLDLNGHVLKYVSANKGSVIVVEGGGQLTIEDSNTSKPSHRFNPNGKLWVLDEASGTETVTGGVITGGTGKPIQFGSGKYVYDAYYGGGVYIAPGGQLTMTGGNIVGCSAEFGGGICIESERDGKQGQFSMSGGNIIGCSAECGGGVYVDSESNQSPFSMSGGSIIGCVASDIGGGVRASGTFKMSGQAVIRSCTVESATQSIYGGGIYVNSSSSFEMSGEAKIEYCQAISNSSKSSNGGGVYLTNNTKFTLSGNAVIQNCKADNSVTPGETYGGGVSADCMRQITLEGNAQIFQCTAANGSGLYITGSLMYPNDYGKLYANGGSVNGDVVLGDKDKSDGPCTITGTGETVFKGKVTVTPDSTIEKGTFNGEVINNGTITGGVFNSTVSGSGIINGGTFNGTPALITGSGTETDPYQISTAAGLKWFRDKVNDAKTEEETKICAVLTANIDLKNEEWTPIANYTTTNEIFYEGTFDGGGYTISGLNVTGKFRCASLFGAVKGGTIKNLTVAGNVSHNYSSTGLNCHVGGIVGSALDAATIENCSNNCSVTGGSGDFIGGIAGSNINNARIIDCYNVGTITGTIMETGGVTGFNIGTISNCYNVGTIKMLHNSNAVGEIVGNNVGTVENCYYLAGTNLNAVGQSDSNGNITKTESKTAAEFADGTVLALLKADRDNSPWDSCQYVAAAKMTLPVFKGQGDAHDHTWSAWTSNGDGTHCRRCTCNAVETVNCSGGKATCKDKAICEICGDSYGSPDPNNHAHLKHIDAKAATVAEEGNIAYWYCGDCNKYFSDAAATKEITKAATVTAKLPQPTTPPTAIPTAAPTTAPQAAEQPRRTAQPTVQPTAAPTVQPVSTIPATGDTGSPILWAALLLCSGAGLAVTAYKKNRHRS</sequence>
<evidence type="ECO:0000256" key="1">
    <source>
        <dbReference type="SAM" id="MobiDB-lite"/>
    </source>
</evidence>
<feature type="compositionally biased region" description="Polar residues" evidence="1">
    <location>
        <begin position="983"/>
        <end position="1000"/>
    </location>
</feature>
<dbReference type="SMART" id="SM00710">
    <property type="entry name" value="PbH1"/>
    <property type="match status" value="7"/>
</dbReference>
<evidence type="ECO:0000313" key="5">
    <source>
        <dbReference type="Proteomes" id="UP000759273"/>
    </source>
</evidence>
<proteinExistence type="predicted"/>
<keyword evidence="2" id="KW-0472">Membrane</keyword>
<evidence type="ECO:0008006" key="6">
    <source>
        <dbReference type="Google" id="ProtNLM"/>
    </source>
</evidence>
<dbReference type="SUPFAM" id="SSF51126">
    <property type="entry name" value="Pectin lyase-like"/>
    <property type="match status" value="1"/>
</dbReference>
<keyword evidence="2" id="KW-0812">Transmembrane</keyword>